<feature type="compositionally biased region" description="Pro residues" evidence="1">
    <location>
        <begin position="39"/>
        <end position="50"/>
    </location>
</feature>
<dbReference type="EMBL" id="LXFE01000733">
    <property type="protein sequence ID" value="OLL24564.1"/>
    <property type="molecule type" value="Genomic_DNA"/>
</dbReference>
<evidence type="ECO:0000313" key="2">
    <source>
        <dbReference type="EMBL" id="OLL24564.1"/>
    </source>
</evidence>
<organism evidence="2 3">
    <name type="scientific">Neolecta irregularis (strain DAH-3)</name>
    <dbReference type="NCBI Taxonomy" id="1198029"/>
    <lineage>
        <taxon>Eukaryota</taxon>
        <taxon>Fungi</taxon>
        <taxon>Dikarya</taxon>
        <taxon>Ascomycota</taxon>
        <taxon>Taphrinomycotina</taxon>
        <taxon>Neolectales</taxon>
        <taxon>Neolectaceae</taxon>
        <taxon>Neolecta</taxon>
    </lineage>
</organism>
<protein>
    <submittedName>
        <fullName evidence="2">Uncharacterized protein</fullName>
    </submittedName>
</protein>
<evidence type="ECO:0000256" key="1">
    <source>
        <dbReference type="SAM" id="MobiDB-lite"/>
    </source>
</evidence>
<keyword evidence="3" id="KW-1185">Reference proteome</keyword>
<feature type="region of interest" description="Disordered" evidence="1">
    <location>
        <begin position="1"/>
        <end position="55"/>
    </location>
</feature>
<name>A0A1U7LPI6_NEOID</name>
<sequence>MTTAALPLPLAALPQPPPPFAARDWTATLRRWLFRPADPEQPPAPAPPPDEAGAMLAIQNKPPSLAVRRSQRKIHIETLAPDPADDPAPAQPLTPVQSALARRKELKQLQLKDLAIQAGSPPRTRSTVEEYVHRQRLAKCTGNRDQRFPVAGNNIRPICVGSGYAYA</sequence>
<accession>A0A1U7LPI6</accession>
<dbReference type="AlphaFoldDB" id="A0A1U7LPI6"/>
<gene>
    <name evidence="2" type="ORF">NEOLI_002562</name>
</gene>
<reference evidence="2 3" key="1">
    <citation type="submission" date="2016-04" db="EMBL/GenBank/DDBJ databases">
        <title>Evolutionary innovation and constraint leading to complex multicellularity in the Ascomycota.</title>
        <authorList>
            <person name="Cisse O."/>
            <person name="Nguyen A."/>
            <person name="Hewitt D.A."/>
            <person name="Jedd G."/>
            <person name="Stajich J.E."/>
        </authorList>
    </citation>
    <scope>NUCLEOTIDE SEQUENCE [LARGE SCALE GENOMIC DNA]</scope>
    <source>
        <strain evidence="2 3">DAH-3</strain>
    </source>
</reference>
<evidence type="ECO:0000313" key="3">
    <source>
        <dbReference type="Proteomes" id="UP000186594"/>
    </source>
</evidence>
<comment type="caution">
    <text evidence="2">The sequence shown here is derived from an EMBL/GenBank/DDBJ whole genome shotgun (WGS) entry which is preliminary data.</text>
</comment>
<dbReference type="Proteomes" id="UP000186594">
    <property type="component" value="Unassembled WGS sequence"/>
</dbReference>
<proteinExistence type="predicted"/>
<feature type="compositionally biased region" description="Low complexity" evidence="1">
    <location>
        <begin position="1"/>
        <end position="13"/>
    </location>
</feature>